<comment type="caution">
    <text evidence="2">The sequence shown here is derived from an EMBL/GenBank/DDBJ whole genome shotgun (WGS) entry which is preliminary data.</text>
</comment>
<dbReference type="AlphaFoldDB" id="A0A2N5J4T5"/>
<evidence type="ECO:0000313" key="2">
    <source>
        <dbReference type="EMBL" id="PLS29221.1"/>
    </source>
</evidence>
<dbReference type="InterPro" id="IPR018891">
    <property type="entry name" value="AIPR_C"/>
</dbReference>
<gene>
    <name evidence="2" type="ORF">Uis4E_0641</name>
</gene>
<dbReference type="EMBL" id="NMWT01000007">
    <property type="protein sequence ID" value="PLS29221.1"/>
    <property type="molecule type" value="Genomic_DNA"/>
</dbReference>
<evidence type="ECO:0000313" key="3">
    <source>
        <dbReference type="Proteomes" id="UP000235034"/>
    </source>
</evidence>
<accession>A0A2N5J4T5</accession>
<reference evidence="2 3" key="1">
    <citation type="submission" date="2017-07" db="EMBL/GenBank/DDBJ databases">
        <title>Bifidobacterium novel species.</title>
        <authorList>
            <person name="Lugli G.A."/>
            <person name="Milani C."/>
            <person name="Duranti S."/>
            <person name="Mangifesta M."/>
        </authorList>
    </citation>
    <scope>NUCLEOTIDE SEQUENCE [LARGE SCALE GENOMIC DNA]</scope>
    <source>
        <strain evidence="2 3">77</strain>
    </source>
</reference>
<feature type="domain" description="Abortive phage infection protein C-terminal" evidence="1">
    <location>
        <begin position="261"/>
        <end position="513"/>
    </location>
</feature>
<dbReference type="Proteomes" id="UP000235034">
    <property type="component" value="Unassembled WGS sequence"/>
</dbReference>
<sequence>MSGNLSNNQTLLKGYIEKSFNESEYSRKSDYFEFFAAENALKGDGVGIDDITSGLTGRGGDGGCDGLYLFCNSEIVHEDAIQAISNIGRSANLRVVILQAKNETSFNENVIMKWKTLSSNLLDFDKELSEFKGRYNASVLDFFAMFKTLRMNLMGKNVKIIFEYIYVSLGEDVHPNIISQEKELKEEVERYFPDSSVNVRHIGASELMTLVNASPSVKLILPLADTPISLGDRKNYIALVKLDEYYRFISDDSNNLRKSIFESNVRDYQGANNVNKAIKGSLCRVDGNDDFWWLNNGVTILAADVTQETQKKLLITDPEIVNGLQTSNEIYFFYSDNPEQLNHEQRHILVRVIVPEDESSRDCIILANNSQTTIPAVTLRATDPIQRNIEMCLKSHGLYYDRKKNYYRNQGRRPAEIVSISFLGQCLMSIFKSSPNTARARPSTLLNDDNQYHELYSNEIDIEVYWKCAAFGKRIERFVKNSSLPRGVQNDILFYVIYSAIANSCKKKDVSFSDFLSLDTDLIGDDSIQYEVDRVNAIYEKLGGNSTVAKGTNMIRNLKEQICSDSDE</sequence>
<dbReference type="Pfam" id="PF10592">
    <property type="entry name" value="AIPR"/>
    <property type="match status" value="1"/>
</dbReference>
<dbReference type="RefSeq" id="WP_101621847.1">
    <property type="nucleotide sequence ID" value="NZ_NMWT01000007.1"/>
</dbReference>
<dbReference type="OrthoDB" id="9806213at2"/>
<proteinExistence type="predicted"/>
<evidence type="ECO:0000259" key="1">
    <source>
        <dbReference type="Pfam" id="PF10592"/>
    </source>
</evidence>
<protein>
    <submittedName>
        <fullName evidence="2">AIPR protein</fullName>
    </submittedName>
</protein>
<keyword evidence="3" id="KW-1185">Reference proteome</keyword>
<organism evidence="2 3">
    <name type="scientific">Bifidobacterium parmae</name>
    <dbReference type="NCBI Taxonomy" id="361854"/>
    <lineage>
        <taxon>Bacteria</taxon>
        <taxon>Bacillati</taxon>
        <taxon>Actinomycetota</taxon>
        <taxon>Actinomycetes</taxon>
        <taxon>Bifidobacteriales</taxon>
        <taxon>Bifidobacteriaceae</taxon>
        <taxon>Bifidobacterium</taxon>
    </lineage>
</organism>
<name>A0A2N5J4T5_9BIFI</name>